<dbReference type="Proteomes" id="UP000553776">
    <property type="component" value="Unassembled WGS sequence"/>
</dbReference>
<dbReference type="EMBL" id="JACJVR010000090">
    <property type="protein sequence ID" value="MBB6694416.1"/>
    <property type="molecule type" value="Genomic_DNA"/>
</dbReference>
<sequence length="76" mass="8800">MANPVGAFPPFLKITDIMDATQYCRKSVYNILKEAEKTPGIVIRRGEKGVRVHRDNFFRWFLMRNNMTVPDELKGA</sequence>
<protein>
    <recommendedName>
        <fullName evidence="3">Helix-turn-helix protein</fullName>
    </recommendedName>
</protein>
<dbReference type="RefSeq" id="WP_185138383.1">
    <property type="nucleotide sequence ID" value="NZ_JACJVR010000090.1"/>
</dbReference>
<evidence type="ECO:0000313" key="2">
    <source>
        <dbReference type="Proteomes" id="UP000553776"/>
    </source>
</evidence>
<name>A0A841U1K4_9BACL</name>
<proteinExistence type="predicted"/>
<evidence type="ECO:0008006" key="3">
    <source>
        <dbReference type="Google" id="ProtNLM"/>
    </source>
</evidence>
<organism evidence="1 2">
    <name type="scientific">Cohnella xylanilytica</name>
    <dbReference type="NCBI Taxonomy" id="557555"/>
    <lineage>
        <taxon>Bacteria</taxon>
        <taxon>Bacillati</taxon>
        <taxon>Bacillota</taxon>
        <taxon>Bacilli</taxon>
        <taxon>Bacillales</taxon>
        <taxon>Paenibacillaceae</taxon>
        <taxon>Cohnella</taxon>
    </lineage>
</organism>
<accession>A0A841U1K4</accession>
<comment type="caution">
    <text evidence="1">The sequence shown here is derived from an EMBL/GenBank/DDBJ whole genome shotgun (WGS) entry which is preliminary data.</text>
</comment>
<reference evidence="1 2" key="1">
    <citation type="submission" date="2020-08" db="EMBL/GenBank/DDBJ databases">
        <title>Cohnella phylogeny.</title>
        <authorList>
            <person name="Dunlap C."/>
        </authorList>
    </citation>
    <scope>NUCLEOTIDE SEQUENCE [LARGE SCALE GENOMIC DNA]</scope>
    <source>
        <strain evidence="1 2">DSM 25239</strain>
    </source>
</reference>
<keyword evidence="2" id="KW-1185">Reference proteome</keyword>
<evidence type="ECO:0000313" key="1">
    <source>
        <dbReference type="EMBL" id="MBB6694416.1"/>
    </source>
</evidence>
<dbReference type="AlphaFoldDB" id="A0A841U1K4"/>
<gene>
    <name evidence="1" type="ORF">H7B90_23750</name>
</gene>